<dbReference type="GO" id="GO:0032502">
    <property type="term" value="P:developmental process"/>
    <property type="evidence" value="ECO:0007669"/>
    <property type="project" value="TreeGrafter"/>
</dbReference>
<dbReference type="SMART" id="SM00353">
    <property type="entry name" value="HLH"/>
    <property type="match status" value="1"/>
</dbReference>
<keyword evidence="1" id="KW-0238">DNA-binding</keyword>
<evidence type="ECO:0000256" key="1">
    <source>
        <dbReference type="ARBA" id="ARBA00023125"/>
    </source>
</evidence>
<dbReference type="GO" id="GO:0000981">
    <property type="term" value="F:DNA-binding transcription factor activity, RNA polymerase II-specific"/>
    <property type="evidence" value="ECO:0007669"/>
    <property type="project" value="TreeGrafter"/>
</dbReference>
<dbReference type="SUPFAM" id="SSF47459">
    <property type="entry name" value="HLH, helix-loop-helix DNA-binding domain"/>
    <property type="match status" value="1"/>
</dbReference>
<organism evidence="4 5">
    <name type="scientific">Elysia marginata</name>
    <dbReference type="NCBI Taxonomy" id="1093978"/>
    <lineage>
        <taxon>Eukaryota</taxon>
        <taxon>Metazoa</taxon>
        <taxon>Spiralia</taxon>
        <taxon>Lophotrochozoa</taxon>
        <taxon>Mollusca</taxon>
        <taxon>Gastropoda</taxon>
        <taxon>Heterobranchia</taxon>
        <taxon>Euthyneura</taxon>
        <taxon>Panpulmonata</taxon>
        <taxon>Sacoglossa</taxon>
        <taxon>Placobranchoidea</taxon>
        <taxon>Plakobranchidae</taxon>
        <taxon>Elysia</taxon>
    </lineage>
</organism>
<dbReference type="PANTHER" id="PTHR23349:SF108">
    <property type="entry name" value="BHLH DOMAIN-CONTAINING PROTEIN"/>
    <property type="match status" value="1"/>
</dbReference>
<dbReference type="PROSITE" id="PS50888">
    <property type="entry name" value="BHLH"/>
    <property type="match status" value="1"/>
</dbReference>
<evidence type="ECO:0000256" key="2">
    <source>
        <dbReference type="SAM" id="MobiDB-lite"/>
    </source>
</evidence>
<dbReference type="InterPro" id="IPR050283">
    <property type="entry name" value="E-box_TF_Regulators"/>
</dbReference>
<comment type="caution">
    <text evidence="4">The sequence shown here is derived from an EMBL/GenBank/DDBJ whole genome shotgun (WGS) entry which is preliminary data.</text>
</comment>
<dbReference type="GO" id="GO:0046983">
    <property type="term" value="F:protein dimerization activity"/>
    <property type="evidence" value="ECO:0007669"/>
    <property type="project" value="InterPro"/>
</dbReference>
<dbReference type="PANTHER" id="PTHR23349">
    <property type="entry name" value="BASIC HELIX-LOOP-HELIX TRANSCRIPTION FACTOR, TWIST"/>
    <property type="match status" value="1"/>
</dbReference>
<name>A0AAV4ERB9_9GAST</name>
<dbReference type="CDD" id="cd11418">
    <property type="entry name" value="bHLH_TS_ASCL"/>
    <property type="match status" value="1"/>
</dbReference>
<dbReference type="EMBL" id="BMAT01010914">
    <property type="protein sequence ID" value="GFR63349.1"/>
    <property type="molecule type" value="Genomic_DNA"/>
</dbReference>
<dbReference type="InterPro" id="IPR036638">
    <property type="entry name" value="HLH_DNA-bd_sf"/>
</dbReference>
<feature type="domain" description="BHLH" evidence="3">
    <location>
        <begin position="131"/>
        <end position="188"/>
    </location>
</feature>
<feature type="region of interest" description="Disordered" evidence="2">
    <location>
        <begin position="191"/>
        <end position="214"/>
    </location>
</feature>
<proteinExistence type="predicted"/>
<dbReference type="AlphaFoldDB" id="A0AAV4ERB9"/>
<evidence type="ECO:0000259" key="3">
    <source>
        <dbReference type="PROSITE" id="PS50888"/>
    </source>
</evidence>
<dbReference type="Proteomes" id="UP000762676">
    <property type="component" value="Unassembled WGS sequence"/>
</dbReference>
<dbReference type="InterPro" id="IPR011598">
    <property type="entry name" value="bHLH_dom"/>
</dbReference>
<sequence>MSHYEGSPSAHFESMFNQNFASFLGAKSGMSYEYVYGPDRNSNPSLYYESPDTMSACLYAPPARNSPLCDSPCMLTPLSPYTTASPNSNVSYGNENYGMMRELGTASPPCRRRLNFNSGDSVLEISLEAPVAVAKRNERERNRVKLINMTFQKLRQHLPLMSAGSKGKSRKLSKVQTLRSAIDYIRELQHQVHEKHQQQHEEQEHPHHQQENARSKLHEEFLQMNYCNYSSEEDNMAEDEDFLDDSKSLYGKFSPGRSLDDFYTHSISANGTTTSNTIVNNNDNNNNVSRCGSVRGGGGAVHEACPSIISFGDEIKFIVEDHHMASGNNLV</sequence>
<dbReference type="Gene3D" id="4.10.280.10">
    <property type="entry name" value="Helix-loop-helix DNA-binding domain"/>
    <property type="match status" value="1"/>
</dbReference>
<reference evidence="4 5" key="1">
    <citation type="journal article" date="2021" name="Elife">
        <title>Chloroplast acquisition without the gene transfer in kleptoplastic sea slugs, Plakobranchus ocellatus.</title>
        <authorList>
            <person name="Maeda T."/>
            <person name="Takahashi S."/>
            <person name="Yoshida T."/>
            <person name="Shimamura S."/>
            <person name="Takaki Y."/>
            <person name="Nagai Y."/>
            <person name="Toyoda A."/>
            <person name="Suzuki Y."/>
            <person name="Arimoto A."/>
            <person name="Ishii H."/>
            <person name="Satoh N."/>
            <person name="Nishiyama T."/>
            <person name="Hasebe M."/>
            <person name="Maruyama T."/>
            <person name="Minagawa J."/>
            <person name="Obokata J."/>
            <person name="Shigenobu S."/>
        </authorList>
    </citation>
    <scope>NUCLEOTIDE SEQUENCE [LARGE SCALE GENOMIC DNA]</scope>
</reference>
<dbReference type="GO" id="GO:0000977">
    <property type="term" value="F:RNA polymerase II transcription regulatory region sequence-specific DNA binding"/>
    <property type="evidence" value="ECO:0007669"/>
    <property type="project" value="TreeGrafter"/>
</dbReference>
<evidence type="ECO:0000313" key="5">
    <source>
        <dbReference type="Proteomes" id="UP000762676"/>
    </source>
</evidence>
<protein>
    <submittedName>
        <fullName evidence="4">Achaete-scute</fullName>
    </submittedName>
</protein>
<accession>A0AAV4ERB9</accession>
<evidence type="ECO:0000313" key="4">
    <source>
        <dbReference type="EMBL" id="GFR63349.1"/>
    </source>
</evidence>
<dbReference type="Pfam" id="PF00010">
    <property type="entry name" value="HLH"/>
    <property type="match status" value="1"/>
</dbReference>
<gene>
    <name evidence="4" type="ORF">ElyMa_005482500</name>
</gene>
<keyword evidence="5" id="KW-1185">Reference proteome</keyword>